<feature type="transmembrane region" description="Helical" evidence="6">
    <location>
        <begin position="182"/>
        <end position="202"/>
    </location>
</feature>
<keyword evidence="3 6" id="KW-0812">Transmembrane</keyword>
<feature type="transmembrane region" description="Helical" evidence="6">
    <location>
        <begin position="214"/>
        <end position="237"/>
    </location>
</feature>
<feature type="transmembrane region" description="Helical" evidence="6">
    <location>
        <begin position="50"/>
        <end position="73"/>
    </location>
</feature>
<organism evidence="7 8">
    <name type="scientific">Polypedilum vanderplanki</name>
    <name type="common">Sleeping chironomid midge</name>
    <dbReference type="NCBI Taxonomy" id="319348"/>
    <lineage>
        <taxon>Eukaryota</taxon>
        <taxon>Metazoa</taxon>
        <taxon>Ecdysozoa</taxon>
        <taxon>Arthropoda</taxon>
        <taxon>Hexapoda</taxon>
        <taxon>Insecta</taxon>
        <taxon>Pterygota</taxon>
        <taxon>Neoptera</taxon>
        <taxon>Endopterygota</taxon>
        <taxon>Diptera</taxon>
        <taxon>Nematocera</taxon>
        <taxon>Chironomoidea</taxon>
        <taxon>Chironomidae</taxon>
        <taxon>Chironominae</taxon>
        <taxon>Polypedilum</taxon>
        <taxon>Polypedilum</taxon>
    </lineage>
</organism>
<feature type="transmembrane region" description="Helical" evidence="6">
    <location>
        <begin position="94"/>
        <end position="115"/>
    </location>
</feature>
<dbReference type="GO" id="GO:0000139">
    <property type="term" value="C:Golgi membrane"/>
    <property type="evidence" value="ECO:0007669"/>
    <property type="project" value="InterPro"/>
</dbReference>
<dbReference type="AlphaFoldDB" id="A0A9J6CAZ9"/>
<dbReference type="OrthoDB" id="10432097at2759"/>
<keyword evidence="8" id="KW-1185">Reference proteome</keyword>
<dbReference type="InterPro" id="IPR007271">
    <property type="entry name" value="Nuc_sug_transpt"/>
</dbReference>
<dbReference type="PANTHER" id="PTHR10231">
    <property type="entry name" value="NUCLEOTIDE-SUGAR TRANSMEMBRANE TRANSPORTER"/>
    <property type="match status" value="1"/>
</dbReference>
<evidence type="ECO:0000313" key="8">
    <source>
        <dbReference type="Proteomes" id="UP001107558"/>
    </source>
</evidence>
<dbReference type="Proteomes" id="UP001107558">
    <property type="component" value="Chromosome 2"/>
</dbReference>
<keyword evidence="5 6" id="KW-0472">Membrane</keyword>
<evidence type="ECO:0000256" key="2">
    <source>
        <dbReference type="ARBA" id="ARBA00022597"/>
    </source>
</evidence>
<protein>
    <submittedName>
        <fullName evidence="7">Uncharacterized protein</fullName>
    </submittedName>
</protein>
<feature type="transmembrane region" description="Helical" evidence="6">
    <location>
        <begin position="20"/>
        <end position="38"/>
    </location>
</feature>
<name>A0A9J6CAZ9_POLVA</name>
<feature type="transmembrane region" description="Helical" evidence="6">
    <location>
        <begin position="121"/>
        <end position="138"/>
    </location>
</feature>
<evidence type="ECO:0000256" key="1">
    <source>
        <dbReference type="ARBA" id="ARBA00004141"/>
    </source>
</evidence>
<evidence type="ECO:0000256" key="5">
    <source>
        <dbReference type="ARBA" id="ARBA00023136"/>
    </source>
</evidence>
<accession>A0A9J6CAZ9</accession>
<sequence length="368" mass="40947">MDREKFLRIQGKLQKYGTLLRYFSFVILTFLFLQVKAFSVDINSSLMPKISLFGGILQIILFLVFLLLEEGSFSNLLISLKKNIFEDAKSTFKMALPPILFLLASEFRGIAKIIIPMDEGSMSSFYIIGVAICSVIILKRKFMLTQALAILLISMGLTYFPSDYHQTSSTSTITNLFGNDELYAYISIALAIACFGLGFGILEHNLKAKNASLWICGIQFNLFVVPIAFTFSIANYIFDESSRGFFDNFNIISSFFVIFLVACLMMKLFVVKVADSIFCMIALSIATALIGMMKNSFTLDSDSHVKIGAGLVLAGSALYIVIDVLNPNPTSLGDEESLKEVQSYTIPMKLYQSVPTVSYKVKNNITES</sequence>
<keyword evidence="2" id="KW-0762">Sugar transport</keyword>
<dbReference type="Pfam" id="PF04142">
    <property type="entry name" value="Nuc_sug_transp"/>
    <property type="match status" value="1"/>
</dbReference>
<dbReference type="EMBL" id="JADBJN010000002">
    <property type="protein sequence ID" value="KAG5679313.1"/>
    <property type="molecule type" value="Genomic_DNA"/>
</dbReference>
<feature type="transmembrane region" description="Helical" evidence="6">
    <location>
        <begin position="305"/>
        <end position="322"/>
    </location>
</feature>
<reference evidence="7" key="1">
    <citation type="submission" date="2021-03" db="EMBL/GenBank/DDBJ databases">
        <title>Chromosome level genome of the anhydrobiotic midge Polypedilum vanderplanki.</title>
        <authorList>
            <person name="Yoshida Y."/>
            <person name="Kikawada T."/>
            <person name="Gusev O."/>
        </authorList>
    </citation>
    <scope>NUCLEOTIDE SEQUENCE</scope>
    <source>
        <strain evidence="7">NIAS01</strain>
        <tissue evidence="7">Whole body or cell culture</tissue>
    </source>
</reference>
<comment type="subcellular location">
    <subcellularLocation>
        <location evidence="1">Membrane</location>
        <topology evidence="1">Multi-pass membrane protein</topology>
    </subcellularLocation>
</comment>
<gene>
    <name evidence="7" type="ORF">PVAND_008888</name>
</gene>
<evidence type="ECO:0000256" key="4">
    <source>
        <dbReference type="ARBA" id="ARBA00022989"/>
    </source>
</evidence>
<evidence type="ECO:0000256" key="3">
    <source>
        <dbReference type="ARBA" id="ARBA00022692"/>
    </source>
</evidence>
<evidence type="ECO:0000256" key="6">
    <source>
        <dbReference type="SAM" id="Phobius"/>
    </source>
</evidence>
<keyword evidence="2" id="KW-0813">Transport</keyword>
<feature type="transmembrane region" description="Helical" evidence="6">
    <location>
        <begin position="249"/>
        <end position="270"/>
    </location>
</feature>
<keyword evidence="4 6" id="KW-1133">Transmembrane helix</keyword>
<comment type="caution">
    <text evidence="7">The sequence shown here is derived from an EMBL/GenBank/DDBJ whole genome shotgun (WGS) entry which is preliminary data.</text>
</comment>
<proteinExistence type="predicted"/>
<feature type="transmembrane region" description="Helical" evidence="6">
    <location>
        <begin position="277"/>
        <end position="293"/>
    </location>
</feature>
<dbReference type="GO" id="GO:0015165">
    <property type="term" value="F:pyrimidine nucleotide-sugar transmembrane transporter activity"/>
    <property type="evidence" value="ECO:0007669"/>
    <property type="project" value="InterPro"/>
</dbReference>
<evidence type="ECO:0000313" key="7">
    <source>
        <dbReference type="EMBL" id="KAG5679313.1"/>
    </source>
</evidence>
<feature type="transmembrane region" description="Helical" evidence="6">
    <location>
        <begin position="145"/>
        <end position="162"/>
    </location>
</feature>